<dbReference type="GO" id="GO:0004239">
    <property type="term" value="F:initiator methionyl aminopeptidase activity"/>
    <property type="evidence" value="ECO:0007669"/>
    <property type="project" value="UniProtKB-EC"/>
</dbReference>
<keyword evidence="2" id="KW-0031">Aminopeptidase</keyword>
<dbReference type="EMBL" id="UGSO01000002">
    <property type="protein sequence ID" value="SUE07047.1"/>
    <property type="molecule type" value="Genomic_DNA"/>
</dbReference>
<feature type="domain" description="Peptidase M24" evidence="1">
    <location>
        <begin position="14"/>
        <end position="148"/>
    </location>
</feature>
<dbReference type="GO" id="GO:0070006">
    <property type="term" value="F:metalloaminopeptidase activity"/>
    <property type="evidence" value="ECO:0007669"/>
    <property type="project" value="TreeGrafter"/>
</dbReference>
<dbReference type="GO" id="GO:0005829">
    <property type="term" value="C:cytosol"/>
    <property type="evidence" value="ECO:0007669"/>
    <property type="project" value="TreeGrafter"/>
</dbReference>
<dbReference type="Pfam" id="PF00557">
    <property type="entry name" value="Peptidase_M24"/>
    <property type="match status" value="1"/>
</dbReference>
<name>A0A379LSQ9_ENTAG</name>
<dbReference type="InterPro" id="IPR036005">
    <property type="entry name" value="Creatinase/aminopeptidase-like"/>
</dbReference>
<organism evidence="2 3">
    <name type="scientific">Enterobacter agglomerans</name>
    <name type="common">Erwinia herbicola</name>
    <name type="synonym">Pantoea agglomerans</name>
    <dbReference type="NCBI Taxonomy" id="549"/>
    <lineage>
        <taxon>Bacteria</taxon>
        <taxon>Pseudomonadati</taxon>
        <taxon>Pseudomonadota</taxon>
        <taxon>Gammaproteobacteria</taxon>
        <taxon>Enterobacterales</taxon>
        <taxon>Erwiniaceae</taxon>
        <taxon>Pantoea</taxon>
        <taxon>Pantoea agglomerans group</taxon>
    </lineage>
</organism>
<dbReference type="AlphaFoldDB" id="A0A379LSQ9"/>
<dbReference type="Proteomes" id="UP000254640">
    <property type="component" value="Unassembled WGS sequence"/>
</dbReference>
<dbReference type="EC" id="3.4.11.18" evidence="2"/>
<sequence>MNSVKIHTAAEIEMARAAGQAAAQVLAMITPHVRPGITTEELDDICHDFIVNELKVTPANIGYHGYTRTTCTSVNHVVCHGIPASKKLKDGDIVNIDVAIIKDGWYGDTSRMYFVGTPSVRAKRLVEITYQSMVAGIKTVRPGRDAGRCGRGYPACR</sequence>
<dbReference type="InterPro" id="IPR000994">
    <property type="entry name" value="Pept_M24"/>
</dbReference>
<gene>
    <name evidence="2" type="primary">map_3</name>
    <name evidence="2" type="ORF">NCTC9381_05911</name>
</gene>
<evidence type="ECO:0000313" key="3">
    <source>
        <dbReference type="Proteomes" id="UP000254640"/>
    </source>
</evidence>
<dbReference type="InterPro" id="IPR001714">
    <property type="entry name" value="Pept_M24_MAP"/>
</dbReference>
<dbReference type="SUPFAM" id="SSF55920">
    <property type="entry name" value="Creatinase/aminopeptidase"/>
    <property type="match status" value="1"/>
</dbReference>
<keyword evidence="2" id="KW-0378">Hydrolase</keyword>
<dbReference type="PRINTS" id="PR00599">
    <property type="entry name" value="MAPEPTIDASE"/>
</dbReference>
<protein>
    <submittedName>
        <fullName evidence="2">Methionine aminopeptidase</fullName>
        <ecNumber evidence="2">3.4.11.18</ecNumber>
    </submittedName>
</protein>
<reference evidence="2 3" key="1">
    <citation type="submission" date="2018-06" db="EMBL/GenBank/DDBJ databases">
        <authorList>
            <consortium name="Pathogen Informatics"/>
            <person name="Doyle S."/>
        </authorList>
    </citation>
    <scope>NUCLEOTIDE SEQUENCE [LARGE SCALE GENOMIC DNA]</scope>
    <source>
        <strain evidence="2 3">NCTC9381</strain>
    </source>
</reference>
<dbReference type="PANTHER" id="PTHR43330:SF27">
    <property type="entry name" value="METHIONINE AMINOPEPTIDASE"/>
    <property type="match status" value="1"/>
</dbReference>
<evidence type="ECO:0000259" key="1">
    <source>
        <dbReference type="Pfam" id="PF00557"/>
    </source>
</evidence>
<keyword evidence="2" id="KW-0645">Protease</keyword>
<proteinExistence type="predicted"/>
<accession>A0A379LSQ9</accession>
<dbReference type="Gene3D" id="3.90.230.10">
    <property type="entry name" value="Creatinase/methionine aminopeptidase superfamily"/>
    <property type="match status" value="1"/>
</dbReference>
<keyword evidence="3" id="KW-1185">Reference proteome</keyword>
<dbReference type="PANTHER" id="PTHR43330">
    <property type="entry name" value="METHIONINE AMINOPEPTIDASE"/>
    <property type="match status" value="1"/>
</dbReference>
<evidence type="ECO:0000313" key="2">
    <source>
        <dbReference type="EMBL" id="SUE07047.1"/>
    </source>
</evidence>